<evidence type="ECO:0000313" key="3">
    <source>
        <dbReference type="Proteomes" id="UP001630127"/>
    </source>
</evidence>
<organism evidence="2 3">
    <name type="scientific">Cinchona calisaya</name>
    <dbReference type="NCBI Taxonomy" id="153742"/>
    <lineage>
        <taxon>Eukaryota</taxon>
        <taxon>Viridiplantae</taxon>
        <taxon>Streptophyta</taxon>
        <taxon>Embryophyta</taxon>
        <taxon>Tracheophyta</taxon>
        <taxon>Spermatophyta</taxon>
        <taxon>Magnoliopsida</taxon>
        <taxon>eudicotyledons</taxon>
        <taxon>Gunneridae</taxon>
        <taxon>Pentapetalae</taxon>
        <taxon>asterids</taxon>
        <taxon>lamiids</taxon>
        <taxon>Gentianales</taxon>
        <taxon>Rubiaceae</taxon>
        <taxon>Cinchonoideae</taxon>
        <taxon>Cinchoneae</taxon>
        <taxon>Cinchona</taxon>
    </lineage>
</organism>
<proteinExistence type="predicted"/>
<protein>
    <submittedName>
        <fullName evidence="2">Uncharacterized protein</fullName>
    </submittedName>
</protein>
<feature type="region of interest" description="Disordered" evidence="1">
    <location>
        <begin position="225"/>
        <end position="250"/>
    </location>
</feature>
<name>A0ABD3A8S8_9GENT</name>
<sequence length="250" mass="28482">MSLHEINKMLQQLGHKSHEAMIYYYILGFSDLNNGLQDLQTDKHIREFCNWVIDYKLMEIYCDQMPATEIEEFLRSKVVYNIVEKKSGLVLEEIEDDPKVVPINTKLCAANKMKKRSKICPLPWTYEIPQDGQLEVEVHADGVEAKGTTEASQTNVMHKGEHSKGINEGLLQAKYVHENIIGQTSEVGNSETGEDGDGDSLYFNYSEIFMDEEMLSQTIESQVLNEQPTNEHSTPQQPTNEDPIIDQPTN</sequence>
<dbReference type="EMBL" id="JBJUIK010000005">
    <property type="protein sequence ID" value="KAL3528114.1"/>
    <property type="molecule type" value="Genomic_DNA"/>
</dbReference>
<evidence type="ECO:0000256" key="1">
    <source>
        <dbReference type="SAM" id="MobiDB-lite"/>
    </source>
</evidence>
<feature type="compositionally biased region" description="Polar residues" evidence="1">
    <location>
        <begin position="225"/>
        <end position="240"/>
    </location>
</feature>
<dbReference type="Proteomes" id="UP001630127">
    <property type="component" value="Unassembled WGS sequence"/>
</dbReference>
<comment type="caution">
    <text evidence="2">The sequence shown here is derived from an EMBL/GenBank/DDBJ whole genome shotgun (WGS) entry which is preliminary data.</text>
</comment>
<keyword evidence="3" id="KW-1185">Reference proteome</keyword>
<accession>A0ABD3A8S8</accession>
<dbReference type="AlphaFoldDB" id="A0ABD3A8S8"/>
<evidence type="ECO:0000313" key="2">
    <source>
        <dbReference type="EMBL" id="KAL3528114.1"/>
    </source>
</evidence>
<reference evidence="2 3" key="1">
    <citation type="submission" date="2024-11" db="EMBL/GenBank/DDBJ databases">
        <title>A near-complete genome assembly of Cinchona calisaya.</title>
        <authorList>
            <person name="Lian D.C."/>
            <person name="Zhao X.W."/>
            <person name="Wei L."/>
        </authorList>
    </citation>
    <scope>NUCLEOTIDE SEQUENCE [LARGE SCALE GENOMIC DNA]</scope>
    <source>
        <tissue evidence="2">Nenye</tissue>
    </source>
</reference>
<gene>
    <name evidence="2" type="ORF">ACH5RR_012770</name>
</gene>